<evidence type="ECO:0000313" key="3">
    <source>
        <dbReference type="Proteomes" id="UP000001933"/>
    </source>
</evidence>
<protein>
    <submittedName>
        <fullName evidence="2">Hypothetical cytosolic protein</fullName>
    </submittedName>
</protein>
<organism evidence="2 3">
    <name type="scientific">Syntrophus aciditrophicus (strain SB)</name>
    <dbReference type="NCBI Taxonomy" id="56780"/>
    <lineage>
        <taxon>Bacteria</taxon>
        <taxon>Pseudomonadati</taxon>
        <taxon>Thermodesulfobacteriota</taxon>
        <taxon>Syntrophia</taxon>
        <taxon>Syntrophales</taxon>
        <taxon>Syntrophaceae</taxon>
        <taxon>Syntrophus</taxon>
    </lineage>
</organism>
<dbReference type="EMBL" id="CP000252">
    <property type="protein sequence ID" value="ABC77980.1"/>
    <property type="molecule type" value="Genomic_DNA"/>
</dbReference>
<dbReference type="STRING" id="56780.SYN_00686"/>
<reference evidence="2 3" key="1">
    <citation type="journal article" date="2007" name="Proc. Natl. Acad. Sci. U.S.A.">
        <title>The genome of Syntrophus aciditrophicus: life at the thermodynamic limit of microbial growth.</title>
        <authorList>
            <person name="McInerney M.J."/>
            <person name="Rohlin L."/>
            <person name="Mouttaki H."/>
            <person name="Kim U."/>
            <person name="Krupp R.S."/>
            <person name="Rios-Hernandez L."/>
            <person name="Sieber J."/>
            <person name="Struchtemeyer C.G."/>
            <person name="Bhattacharyya A."/>
            <person name="Campbell J.W."/>
            <person name="Gunsalus R.P."/>
        </authorList>
    </citation>
    <scope>NUCLEOTIDE SEQUENCE [LARGE SCALE GENOMIC DNA]</scope>
    <source>
        <strain evidence="2 3">SB</strain>
    </source>
</reference>
<dbReference type="Proteomes" id="UP000001933">
    <property type="component" value="Chromosome"/>
</dbReference>
<evidence type="ECO:0000313" key="2">
    <source>
        <dbReference type="EMBL" id="ABC77980.1"/>
    </source>
</evidence>
<sequence length="52" mass="5741">MGESRRIRARLGPIGQAHASMTGNDLNLFSDAAGRNQPIVSVHQNEIKQELR</sequence>
<keyword evidence="3" id="KW-1185">Reference proteome</keyword>
<dbReference type="HOGENOM" id="CLU_3085530_0_0_7"/>
<feature type="region of interest" description="Disordered" evidence="1">
    <location>
        <begin position="1"/>
        <end position="22"/>
    </location>
</feature>
<evidence type="ECO:0000256" key="1">
    <source>
        <dbReference type="SAM" id="MobiDB-lite"/>
    </source>
</evidence>
<name>Q2LV74_SYNAS</name>
<dbReference type="KEGG" id="sat:SYN_00686"/>
<dbReference type="InParanoid" id="Q2LV74"/>
<gene>
    <name evidence="2" type="ORF">SYN_00686</name>
</gene>
<dbReference type="AlphaFoldDB" id="Q2LV74"/>
<proteinExistence type="predicted"/>
<accession>Q2LV74</accession>